<evidence type="ECO:0000256" key="1">
    <source>
        <dbReference type="ARBA" id="ARBA00022723"/>
    </source>
</evidence>
<evidence type="ECO:0000256" key="3">
    <source>
        <dbReference type="ARBA" id="ARBA00023125"/>
    </source>
</evidence>
<dbReference type="SMART" id="SM00301">
    <property type="entry name" value="DM"/>
    <property type="match status" value="1"/>
</dbReference>
<dbReference type="SUPFAM" id="SSF82927">
    <property type="entry name" value="Cysteine-rich DNA binding domain, (DM domain)"/>
    <property type="match status" value="1"/>
</dbReference>
<dbReference type="Pfam" id="PF00751">
    <property type="entry name" value="DM"/>
    <property type="match status" value="1"/>
</dbReference>
<dbReference type="GO" id="GO:0007548">
    <property type="term" value="P:sex differentiation"/>
    <property type="evidence" value="ECO:0007669"/>
    <property type="project" value="TreeGrafter"/>
</dbReference>
<evidence type="ECO:0000256" key="5">
    <source>
        <dbReference type="PROSITE-ProRule" id="PRU00070"/>
    </source>
</evidence>
<protein>
    <recommendedName>
        <fullName evidence="6">DM domain-containing protein</fullName>
    </recommendedName>
</protein>
<evidence type="ECO:0000256" key="2">
    <source>
        <dbReference type="ARBA" id="ARBA00022833"/>
    </source>
</evidence>
<dbReference type="GO" id="GO:0000981">
    <property type="term" value="F:DNA-binding transcription factor activity, RNA polymerase II-specific"/>
    <property type="evidence" value="ECO:0007669"/>
    <property type="project" value="TreeGrafter"/>
</dbReference>
<comment type="subcellular location">
    <subcellularLocation>
        <location evidence="5">Nucleus</location>
    </subcellularLocation>
</comment>
<dbReference type="PROSITE" id="PS40000">
    <property type="entry name" value="DM_1"/>
    <property type="match status" value="1"/>
</dbReference>
<feature type="DNA-binding region" description="DM" evidence="5">
    <location>
        <begin position="8"/>
        <end position="51"/>
    </location>
</feature>
<dbReference type="GO" id="GO:0046872">
    <property type="term" value="F:metal ion binding"/>
    <property type="evidence" value="ECO:0007669"/>
    <property type="project" value="UniProtKB-KW"/>
</dbReference>
<feature type="domain" description="DM" evidence="6">
    <location>
        <begin position="8"/>
        <end position="51"/>
    </location>
</feature>
<name>J9FC53_WUCBA</name>
<dbReference type="InterPro" id="IPR036407">
    <property type="entry name" value="DM_DNA-bd_sf"/>
</dbReference>
<proteinExistence type="predicted"/>
<evidence type="ECO:0000313" key="7">
    <source>
        <dbReference type="EMBL" id="EJW87147.1"/>
    </source>
</evidence>
<dbReference type="EMBL" id="ADBV01000480">
    <property type="protein sequence ID" value="EJW87147.1"/>
    <property type="molecule type" value="Genomic_DNA"/>
</dbReference>
<accession>J9FC53</accession>
<keyword evidence="1 5" id="KW-0479">Metal-binding</keyword>
<dbReference type="PANTHER" id="PTHR12322:SF53">
    <property type="entry name" value="DOUBLESEX-MAB RELATED 11E"/>
    <property type="match status" value="1"/>
</dbReference>
<dbReference type="InterPro" id="IPR001275">
    <property type="entry name" value="DM_DNA-bd"/>
</dbReference>
<dbReference type="GO" id="GO:0000978">
    <property type="term" value="F:RNA polymerase II cis-regulatory region sequence-specific DNA binding"/>
    <property type="evidence" value="ECO:0007669"/>
    <property type="project" value="TreeGrafter"/>
</dbReference>
<dbReference type="Gene3D" id="4.10.1040.10">
    <property type="entry name" value="DM DNA-binding domain"/>
    <property type="match status" value="1"/>
</dbReference>
<dbReference type="InterPro" id="IPR026607">
    <property type="entry name" value="DMRT"/>
</dbReference>
<keyword evidence="3 5" id="KW-0238">DNA-binding</keyword>
<dbReference type="GO" id="GO:0005634">
    <property type="term" value="C:nucleus"/>
    <property type="evidence" value="ECO:0007669"/>
    <property type="project" value="UniProtKB-SubCell"/>
</dbReference>
<dbReference type="AlphaFoldDB" id="J9FC53"/>
<dbReference type="PANTHER" id="PTHR12322">
    <property type="entry name" value="DOUBLESEX AND MAB-3 RELATED TRANSCRIPTION FACTOR DMRT"/>
    <property type="match status" value="1"/>
</dbReference>
<organism evidence="7 8">
    <name type="scientific">Wuchereria bancrofti</name>
    <dbReference type="NCBI Taxonomy" id="6293"/>
    <lineage>
        <taxon>Eukaryota</taxon>
        <taxon>Metazoa</taxon>
        <taxon>Ecdysozoa</taxon>
        <taxon>Nematoda</taxon>
        <taxon>Chromadorea</taxon>
        <taxon>Rhabditida</taxon>
        <taxon>Spirurina</taxon>
        <taxon>Spiruromorpha</taxon>
        <taxon>Filarioidea</taxon>
        <taxon>Onchocercidae</taxon>
        <taxon>Wuchereria</taxon>
    </lineage>
</organism>
<sequence length="88" mass="10115">MPSRTLFCRKCEGHGRQIVLKGHAGYCPYNNCHCKTCVNVMSMRASAIIRRYRSRSSNRSLVLKSVQFQNGNIRLHVFLKFIDGKVII</sequence>
<keyword evidence="2 5" id="KW-0862">Zinc</keyword>
<dbReference type="Proteomes" id="UP000004810">
    <property type="component" value="Unassembled WGS sequence"/>
</dbReference>
<comment type="caution">
    <text evidence="7">The sequence shown here is derived from an EMBL/GenBank/DDBJ whole genome shotgun (WGS) entry which is preliminary data.</text>
</comment>
<gene>
    <name evidence="7" type="ORF">WUBG_01942</name>
</gene>
<evidence type="ECO:0000256" key="4">
    <source>
        <dbReference type="ARBA" id="ARBA00023242"/>
    </source>
</evidence>
<dbReference type="PROSITE" id="PS50809">
    <property type="entry name" value="DM_2"/>
    <property type="match status" value="1"/>
</dbReference>
<evidence type="ECO:0000259" key="6">
    <source>
        <dbReference type="PROSITE" id="PS50809"/>
    </source>
</evidence>
<keyword evidence="4 5" id="KW-0539">Nucleus</keyword>
<evidence type="ECO:0000313" key="8">
    <source>
        <dbReference type="Proteomes" id="UP000004810"/>
    </source>
</evidence>
<reference evidence="8" key="1">
    <citation type="submission" date="2012-08" db="EMBL/GenBank/DDBJ databases">
        <title>The Genome Sequence of Wuchereria bancrofti.</title>
        <authorList>
            <person name="Nutman T.B."/>
            <person name="Fink D.L."/>
            <person name="Russ C."/>
            <person name="Young S."/>
            <person name="Zeng Q."/>
            <person name="Koehrsen M."/>
            <person name="Alvarado L."/>
            <person name="Berlin A."/>
            <person name="Chapman S.B."/>
            <person name="Chen Z."/>
            <person name="Freedman E."/>
            <person name="Gellesch M."/>
            <person name="Goldberg J."/>
            <person name="Griggs A."/>
            <person name="Gujja S."/>
            <person name="Heilman E.R."/>
            <person name="Heiman D."/>
            <person name="Hepburn T."/>
            <person name="Howarth C."/>
            <person name="Jen D."/>
            <person name="Larson L."/>
            <person name="Lewis B."/>
            <person name="Mehta T."/>
            <person name="Park D."/>
            <person name="Pearson M."/>
            <person name="Roberts A."/>
            <person name="Saif S."/>
            <person name="Shea T."/>
            <person name="Shenoy N."/>
            <person name="Sisk P."/>
            <person name="Stolte C."/>
            <person name="Sykes S."/>
            <person name="Walk T."/>
            <person name="White J."/>
            <person name="Yandava C."/>
            <person name="Haas B."/>
            <person name="Henn M.R."/>
            <person name="Nusbaum C."/>
            <person name="Birren B."/>
        </authorList>
    </citation>
    <scope>NUCLEOTIDE SEQUENCE [LARGE SCALE GENOMIC DNA]</scope>
    <source>
        <strain evidence="8">NA</strain>
    </source>
</reference>